<reference evidence="20 21" key="1">
    <citation type="submission" date="2016-07" db="EMBL/GenBank/DDBJ databases">
        <title>Pervasive Adenine N6-methylation of Active Genes in Fungi.</title>
        <authorList>
            <consortium name="DOE Joint Genome Institute"/>
            <person name="Mondo S.J."/>
            <person name="Dannebaum R.O."/>
            <person name="Kuo R.C."/>
            <person name="Labutti K."/>
            <person name="Haridas S."/>
            <person name="Kuo A."/>
            <person name="Salamov A."/>
            <person name="Ahrendt S.R."/>
            <person name="Lipzen A."/>
            <person name="Sullivan W."/>
            <person name="Andreopoulos W.B."/>
            <person name="Clum A."/>
            <person name="Lindquist E."/>
            <person name="Daum C."/>
            <person name="Ramamoorthy G.K."/>
            <person name="Gryganskyi A."/>
            <person name="Culley D."/>
            <person name="Magnuson J.K."/>
            <person name="James T.Y."/>
            <person name="O'Malley M.A."/>
            <person name="Stajich J.E."/>
            <person name="Spatafora J.W."/>
            <person name="Visel A."/>
            <person name="Grigoriev I.V."/>
        </authorList>
    </citation>
    <scope>NUCLEOTIDE SEQUENCE [LARGE SCALE GENOMIC DNA]</scope>
    <source>
        <strain evidence="20 21">CBS 931.73</strain>
    </source>
</reference>
<dbReference type="AlphaFoldDB" id="A0A1Y1ZDB6"/>
<keyword evidence="12 18" id="KW-0752">Steroid biosynthesis</keyword>
<keyword evidence="4 18" id="KW-0963">Cytoplasm</keyword>
<keyword evidence="16 18" id="KW-0753">Steroid metabolism</keyword>
<evidence type="ECO:0000313" key="20">
    <source>
        <dbReference type="EMBL" id="ORY08282.1"/>
    </source>
</evidence>
<keyword evidence="7" id="KW-0479">Metal-binding</keyword>
<sequence length="383" mass="41830">MSSTEEIVISAPGKVILFGEHAVVYGKTAIAASVGLGCYLVAKKTTDDKITLCLPEMNVNSEWNVKDIPAEAFELVERKAEMSEVLSVLDSLASEYTDSQKAAILAFFYLYVCLVARDSTAGLLLCVRSTLPVMNGHISFLGGNPKLDPETTGKINEWAFQAEKVIHGNPSGIDNTVSTYGGAQMYTKGQFETLHEFKSLRFLLTNTKVPRNTRTLVANVRSLRDQYPMVVDHLMDAIHGISKSCQEIFASSASNDEILRSIEELIDLNHQLIGATGVSHPSLELVREITAAKGLHSKLTGAGGGGCALTLLRDDVPKSVIEAVEKNLVDAGFECYTTAIGVEGVRAMPLRRTNNSESSDLTSYFLNIPKEQLEQFFNIQYKL</sequence>
<evidence type="ECO:0000256" key="17">
    <source>
        <dbReference type="ARBA" id="ARBA00029438"/>
    </source>
</evidence>
<evidence type="ECO:0000256" key="12">
    <source>
        <dbReference type="ARBA" id="ARBA00022955"/>
    </source>
</evidence>
<organism evidence="20 21">
    <name type="scientific">Basidiobolus meristosporus CBS 931.73</name>
    <dbReference type="NCBI Taxonomy" id="1314790"/>
    <lineage>
        <taxon>Eukaryota</taxon>
        <taxon>Fungi</taxon>
        <taxon>Fungi incertae sedis</taxon>
        <taxon>Zoopagomycota</taxon>
        <taxon>Entomophthoromycotina</taxon>
        <taxon>Basidiobolomycetes</taxon>
        <taxon>Basidiobolales</taxon>
        <taxon>Basidiobolaceae</taxon>
        <taxon>Basidiobolus</taxon>
    </lineage>
</organism>
<dbReference type="UniPathway" id="UPA00057">
    <property type="reaction ID" value="UER00098"/>
</dbReference>
<evidence type="ECO:0000256" key="16">
    <source>
        <dbReference type="ARBA" id="ARBA00023221"/>
    </source>
</evidence>
<evidence type="ECO:0000256" key="18">
    <source>
        <dbReference type="RuleBase" id="RU363087"/>
    </source>
</evidence>
<evidence type="ECO:0000256" key="14">
    <source>
        <dbReference type="ARBA" id="ARBA00023098"/>
    </source>
</evidence>
<comment type="catalytic activity">
    <reaction evidence="18">
        <text>(R)-mevalonate + ATP = (R)-5-phosphomevalonate + ADP + H(+)</text>
        <dbReference type="Rhea" id="RHEA:17065"/>
        <dbReference type="ChEBI" id="CHEBI:15378"/>
        <dbReference type="ChEBI" id="CHEBI:30616"/>
        <dbReference type="ChEBI" id="CHEBI:36464"/>
        <dbReference type="ChEBI" id="CHEBI:58146"/>
        <dbReference type="ChEBI" id="CHEBI:456216"/>
        <dbReference type="EC" id="2.7.1.36"/>
    </reaction>
</comment>
<keyword evidence="14 18" id="KW-0443">Lipid metabolism</keyword>
<dbReference type="GO" id="GO:0019287">
    <property type="term" value="P:isopentenyl diphosphate biosynthetic process, mevalonate pathway"/>
    <property type="evidence" value="ECO:0007669"/>
    <property type="project" value="UniProtKB-UniPathway"/>
</dbReference>
<dbReference type="GO" id="GO:0046872">
    <property type="term" value="F:metal ion binding"/>
    <property type="evidence" value="ECO:0007669"/>
    <property type="project" value="UniProtKB-KW"/>
</dbReference>
<dbReference type="Gene3D" id="3.30.70.890">
    <property type="entry name" value="GHMP kinase, C-terminal domain"/>
    <property type="match status" value="1"/>
</dbReference>
<comment type="function">
    <text evidence="18">Mevalonate kinase; part of the second module of ergosterol biosynthesis pathway that includes the middle steps of the pathway. The second module is carried out in the vacuole and involves the formation of farnesyl diphosphate, which is also an important intermediate in the biosynthesis of ubiquinone, dolichol, heme and prenylated proteins.</text>
</comment>
<dbReference type="InterPro" id="IPR006205">
    <property type="entry name" value="Mev_gal_kin"/>
</dbReference>
<keyword evidence="10 18" id="KW-0067">ATP-binding</keyword>
<keyword evidence="9 18" id="KW-0418">Kinase</keyword>
<evidence type="ECO:0000256" key="1">
    <source>
        <dbReference type="ARBA" id="ARBA00004496"/>
    </source>
</evidence>
<keyword evidence="15 18" id="KW-1207">Sterol metabolism</keyword>
<dbReference type="PANTHER" id="PTHR43290:SF2">
    <property type="entry name" value="MEVALONATE KINASE"/>
    <property type="match status" value="1"/>
</dbReference>
<dbReference type="NCBIfam" id="TIGR00549">
    <property type="entry name" value="mevalon_kin"/>
    <property type="match status" value="1"/>
</dbReference>
<dbReference type="GO" id="GO:0004496">
    <property type="term" value="F:mevalonate kinase activity"/>
    <property type="evidence" value="ECO:0007669"/>
    <property type="project" value="UniProtKB-EC"/>
</dbReference>
<dbReference type="OrthoDB" id="1652964at2759"/>
<dbReference type="PANTHER" id="PTHR43290">
    <property type="entry name" value="MEVALONATE KINASE"/>
    <property type="match status" value="1"/>
</dbReference>
<dbReference type="InParanoid" id="A0A1Y1ZDB6"/>
<keyword evidence="11" id="KW-0460">Magnesium</keyword>
<proteinExistence type="inferred from homology"/>
<evidence type="ECO:0000256" key="3">
    <source>
        <dbReference type="ARBA" id="ARBA00012103"/>
    </source>
</evidence>
<keyword evidence="6 18" id="KW-0808">Transferase</keyword>
<evidence type="ECO:0000256" key="10">
    <source>
        <dbReference type="ARBA" id="ARBA00022840"/>
    </source>
</evidence>
<evidence type="ECO:0000256" key="11">
    <source>
        <dbReference type="ARBA" id="ARBA00022842"/>
    </source>
</evidence>
<comment type="similarity">
    <text evidence="2 18">Belongs to the GHMP kinase family. Mevalonate kinase subfamily.</text>
</comment>
<dbReference type="GO" id="GO:0005524">
    <property type="term" value="F:ATP binding"/>
    <property type="evidence" value="ECO:0007669"/>
    <property type="project" value="UniProtKB-KW"/>
</dbReference>
<evidence type="ECO:0000313" key="21">
    <source>
        <dbReference type="Proteomes" id="UP000193498"/>
    </source>
</evidence>
<dbReference type="STRING" id="1314790.A0A1Y1ZDB6"/>
<evidence type="ECO:0000256" key="9">
    <source>
        <dbReference type="ARBA" id="ARBA00022777"/>
    </source>
</evidence>
<dbReference type="Gene3D" id="3.30.230.10">
    <property type="match status" value="2"/>
</dbReference>
<comment type="pathway">
    <text evidence="17 18">Isoprenoid biosynthesis; isopentenyl diphosphate biosynthesis via mevalonate pathway; isopentenyl diphosphate from (R)-mevalonate: step 1/3.</text>
</comment>
<comment type="caution">
    <text evidence="20">The sequence shown here is derived from an EMBL/GenBank/DDBJ whole genome shotgun (WGS) entry which is preliminary data.</text>
</comment>
<dbReference type="SUPFAM" id="SSF54211">
    <property type="entry name" value="Ribosomal protein S5 domain 2-like"/>
    <property type="match status" value="1"/>
</dbReference>
<dbReference type="InterPro" id="IPR020568">
    <property type="entry name" value="Ribosomal_Su5_D2-typ_SF"/>
</dbReference>
<dbReference type="GO" id="GO:0016126">
    <property type="term" value="P:sterol biosynthetic process"/>
    <property type="evidence" value="ECO:0007669"/>
    <property type="project" value="UniProtKB-KW"/>
</dbReference>
<name>A0A1Y1ZDB6_9FUNG</name>
<evidence type="ECO:0000256" key="6">
    <source>
        <dbReference type="ARBA" id="ARBA00022679"/>
    </source>
</evidence>
<protein>
    <recommendedName>
        <fullName evidence="3 18">Mevalonate kinase</fullName>
        <shortName evidence="18">MK</shortName>
        <ecNumber evidence="3 18">2.7.1.36</ecNumber>
    </recommendedName>
</protein>
<gene>
    <name evidence="20" type="ORF">K493DRAFT_403447</name>
</gene>
<dbReference type="FunCoup" id="A0A1Y1ZDB6">
    <property type="interactions" value="567"/>
</dbReference>
<keyword evidence="8 18" id="KW-0547">Nucleotide-binding</keyword>
<dbReference type="InterPro" id="IPR013750">
    <property type="entry name" value="GHMP_kinase_C_dom"/>
</dbReference>
<dbReference type="Pfam" id="PF08544">
    <property type="entry name" value="GHMP_kinases_C"/>
    <property type="match status" value="1"/>
</dbReference>
<comment type="subcellular location">
    <subcellularLocation>
        <location evidence="1 18">Cytoplasm</location>
    </subcellularLocation>
</comment>
<evidence type="ECO:0000256" key="4">
    <source>
        <dbReference type="ARBA" id="ARBA00022490"/>
    </source>
</evidence>
<dbReference type="GO" id="GO:0005829">
    <property type="term" value="C:cytosol"/>
    <property type="evidence" value="ECO:0007669"/>
    <property type="project" value="TreeGrafter"/>
</dbReference>
<keyword evidence="13 18" id="KW-0756">Sterol biosynthesis</keyword>
<evidence type="ECO:0000259" key="19">
    <source>
        <dbReference type="Pfam" id="PF08544"/>
    </source>
</evidence>
<dbReference type="InterPro" id="IPR036554">
    <property type="entry name" value="GHMP_kinase_C_sf"/>
</dbReference>
<dbReference type="PRINTS" id="PR00959">
    <property type="entry name" value="MEVGALKINASE"/>
</dbReference>
<evidence type="ECO:0000256" key="8">
    <source>
        <dbReference type="ARBA" id="ARBA00022741"/>
    </source>
</evidence>
<evidence type="ECO:0000256" key="7">
    <source>
        <dbReference type="ARBA" id="ARBA00022723"/>
    </source>
</evidence>
<keyword evidence="21" id="KW-1185">Reference proteome</keyword>
<dbReference type="EMBL" id="MCFE01000002">
    <property type="protein sequence ID" value="ORY08282.1"/>
    <property type="molecule type" value="Genomic_DNA"/>
</dbReference>
<dbReference type="EC" id="2.7.1.36" evidence="3 18"/>
<dbReference type="SUPFAM" id="SSF55060">
    <property type="entry name" value="GHMP Kinase, C-terminal domain"/>
    <property type="match status" value="1"/>
</dbReference>
<keyword evidence="5 18" id="KW-0444">Lipid biosynthesis</keyword>
<evidence type="ECO:0000256" key="13">
    <source>
        <dbReference type="ARBA" id="ARBA00023011"/>
    </source>
</evidence>
<dbReference type="Proteomes" id="UP000193498">
    <property type="component" value="Unassembled WGS sequence"/>
</dbReference>
<evidence type="ECO:0000256" key="5">
    <source>
        <dbReference type="ARBA" id="ARBA00022516"/>
    </source>
</evidence>
<dbReference type="FunFam" id="3.30.70.890:FF:000003">
    <property type="entry name" value="Mevalonate kinase"/>
    <property type="match status" value="1"/>
</dbReference>
<evidence type="ECO:0000256" key="15">
    <source>
        <dbReference type="ARBA" id="ARBA00023166"/>
    </source>
</evidence>
<accession>A0A1Y1ZDB6</accession>
<evidence type="ECO:0000256" key="2">
    <source>
        <dbReference type="ARBA" id="ARBA00006495"/>
    </source>
</evidence>
<dbReference type="InterPro" id="IPR014721">
    <property type="entry name" value="Ribsml_uS5_D2-typ_fold_subgr"/>
</dbReference>
<feature type="domain" description="GHMP kinase C-terminal" evidence="19">
    <location>
        <begin position="259"/>
        <end position="328"/>
    </location>
</feature>